<dbReference type="EMBL" id="GL377302">
    <property type="protein sequence ID" value="EFJ02736.1"/>
    <property type="molecule type" value="Genomic_DNA"/>
</dbReference>
<dbReference type="AlphaFoldDB" id="D8PLA6"/>
<accession>D8PLA6</accession>
<evidence type="ECO:0000256" key="1">
    <source>
        <dbReference type="SAM" id="MobiDB-lite"/>
    </source>
</evidence>
<dbReference type="PROSITE" id="PS51257">
    <property type="entry name" value="PROKAR_LIPOPROTEIN"/>
    <property type="match status" value="1"/>
</dbReference>
<dbReference type="Proteomes" id="UP000007431">
    <property type="component" value="Unassembled WGS sequence"/>
</dbReference>
<gene>
    <name evidence="2" type="ORF">SCHCODRAFT_255762</name>
</gene>
<dbReference type="eggNOG" id="ENOG502SECN">
    <property type="taxonomic scope" value="Eukaryota"/>
</dbReference>
<proteinExistence type="predicted"/>
<dbReference type="VEuPathDB" id="FungiDB:SCHCODRAFT_01178532"/>
<feature type="region of interest" description="Disordered" evidence="1">
    <location>
        <begin position="153"/>
        <end position="243"/>
    </location>
</feature>
<evidence type="ECO:0000313" key="2">
    <source>
        <dbReference type="EMBL" id="EFJ02736.1"/>
    </source>
</evidence>
<organism evidence="3">
    <name type="scientific">Schizophyllum commune (strain H4-8 / FGSC 9210)</name>
    <name type="common">Split gill fungus</name>
    <dbReference type="NCBI Taxonomy" id="578458"/>
    <lineage>
        <taxon>Eukaryota</taxon>
        <taxon>Fungi</taxon>
        <taxon>Dikarya</taxon>
        <taxon>Basidiomycota</taxon>
        <taxon>Agaricomycotina</taxon>
        <taxon>Agaricomycetes</taxon>
        <taxon>Agaricomycetidae</taxon>
        <taxon>Agaricales</taxon>
        <taxon>Schizophyllaceae</taxon>
        <taxon>Schizophyllum</taxon>
    </lineage>
</organism>
<feature type="compositionally biased region" description="Low complexity" evidence="1">
    <location>
        <begin position="227"/>
        <end position="243"/>
    </location>
</feature>
<feature type="compositionally biased region" description="Low complexity" evidence="1">
    <location>
        <begin position="153"/>
        <end position="170"/>
    </location>
</feature>
<name>D8PLA6_SCHCM</name>
<evidence type="ECO:0000313" key="3">
    <source>
        <dbReference type="Proteomes" id="UP000007431"/>
    </source>
</evidence>
<feature type="region of interest" description="Disordered" evidence="1">
    <location>
        <begin position="1026"/>
        <end position="1110"/>
    </location>
</feature>
<protein>
    <submittedName>
        <fullName evidence="2">Uncharacterized protein</fullName>
    </submittedName>
</protein>
<sequence>MLKSQKVEAEVVEDEDDAGYHSPGFITACLAVNLNDVHPGPGLCNPKFHASLEHHDIRDNPEFTTYFLVLADEHHGGGVYIDKDDLGWSLQGINPKPKVLQRTSWRACVSSWQNMCRLALHSHTPPKAIDDWLARSISPSAPTTSCPPLLTASSSFSSSTSVSQTAPTSSGKSRSAAPTRDTTRDGSSTRLASPVVKPVLRSATPLHQPSRDLSPVTPTATRAPWGAAAESSPIPAIRAPSSAPIRGLKTPQKLLFASRGATPEGGVVTSSPKRAEQLLEEHGEVFISRSHSGLAQAVDYLFEVGILEAHEVFSLQEGQQLSGDKSPIAVISVVRRARRKGKSVEPEAVCTAHVRGRTPWALGTKRVFMLRFFPQWSCLSRRKRGPFYDHVVCAFIAKYGMYFDVTTDLEEDIDDPDPTGDEIDHTTYSPEECLLRTVYTDSLRTRISQWFRDEEQRITKAEADEVDITKILDSHVATTAPTKTPANLRITHYYSSHHYTTRVKATFEPVWAAAQAEWAAKCKAWKEAGVPICTDEEPAEVAIRTRITNECWERESESFRALVTLAHDQEKEAKRAAREAAAQAPSGPVVLRTPQDYQRAIDNAAVYIQPTADAFAAKLGMLCVVLLVGPLPEEGGAIGMVSIHSGELPGGIQWFDFDRQGYALTERSLIGFGEQVFSKQERAKRAINHLNNTVSTLATTSGTTSRIRSPSQQPQSSRAASIRVLSSWSDSHSCAAPSQTLSPSAIFGLYTATVSRAFCPSYTASYAHVVAYSHVAAPVHFSGTFASSRAITLSRAISFLCAIALLRAYPSSCTIAFSIAFGIADFIEGDAHVVWSTTSTNQWPLHIRDAFAAFMQGRHWGTSFADAVQAFLQLEGSFGFPLISDDRRLIAGSLRPSAYLHWEKLGRSYEQLIGIDDVAQYSRKYWLWWEAVQPARRLPEDKLLPIEQFEDLVGGMEDWDGLDKCCGKDGLIQALMMLFWWGGAVNLGGGHCTSLERWIEWDSAVRDFGDILALMMRTPGFEKVARKRTRTLRATTKDGDGTASSKKRAHQDLDTSNGLSEPSKRSRKASIGKTSHTRTALTGKAAKKRKASLDGGGQTKRRPTTLSAELVPSVDIPSADLSTPSADIASAVDAGPARALRDRTKLVKTFKARPQE</sequence>
<keyword evidence="3" id="KW-1185">Reference proteome</keyword>
<dbReference type="HOGENOM" id="CLU_275849_0_0_1"/>
<reference evidence="2 3" key="1">
    <citation type="journal article" date="2010" name="Nat. Biotechnol.">
        <title>Genome sequence of the model mushroom Schizophyllum commune.</title>
        <authorList>
            <person name="Ohm R.A."/>
            <person name="de Jong J.F."/>
            <person name="Lugones L.G."/>
            <person name="Aerts A."/>
            <person name="Kothe E."/>
            <person name="Stajich J.E."/>
            <person name="de Vries R.P."/>
            <person name="Record E."/>
            <person name="Levasseur A."/>
            <person name="Baker S.E."/>
            <person name="Bartholomew K.A."/>
            <person name="Coutinho P.M."/>
            <person name="Erdmann S."/>
            <person name="Fowler T.J."/>
            <person name="Gathman A.C."/>
            <person name="Lombard V."/>
            <person name="Henrissat B."/>
            <person name="Knabe N."/>
            <person name="Kuees U."/>
            <person name="Lilly W.W."/>
            <person name="Lindquist E."/>
            <person name="Lucas S."/>
            <person name="Magnuson J.K."/>
            <person name="Piumi F."/>
            <person name="Raudaskoski M."/>
            <person name="Salamov A."/>
            <person name="Schmutz J."/>
            <person name="Schwarze F.W.M.R."/>
            <person name="vanKuyk P.A."/>
            <person name="Horton J.S."/>
            <person name="Grigoriev I.V."/>
            <person name="Woesten H.A.B."/>
        </authorList>
    </citation>
    <scope>NUCLEOTIDE SEQUENCE [LARGE SCALE GENOMIC DNA]</scope>
    <source>
        <strain evidence="3">H4-8 / FGSC 9210</strain>
    </source>
</reference>
<dbReference type="InParanoid" id="D8PLA6"/>